<dbReference type="GO" id="GO:0005737">
    <property type="term" value="C:cytoplasm"/>
    <property type="evidence" value="ECO:0007669"/>
    <property type="project" value="TreeGrafter"/>
</dbReference>
<gene>
    <name evidence="6" type="ORF">METZ01_LOCUS31165</name>
</gene>
<name>A0A381QG66_9ZZZZ</name>
<dbReference type="SUPFAM" id="SSF51338">
    <property type="entry name" value="Composite domain of metallo-dependent hydrolases"/>
    <property type="match status" value="1"/>
</dbReference>
<dbReference type="GO" id="GO:0004038">
    <property type="term" value="F:allantoinase activity"/>
    <property type="evidence" value="ECO:0007669"/>
    <property type="project" value="TreeGrafter"/>
</dbReference>
<dbReference type="GO" id="GO:0046872">
    <property type="term" value="F:metal ion binding"/>
    <property type="evidence" value="ECO:0007669"/>
    <property type="project" value="UniProtKB-KW"/>
</dbReference>
<organism evidence="6">
    <name type="scientific">marine metagenome</name>
    <dbReference type="NCBI Taxonomy" id="408172"/>
    <lineage>
        <taxon>unclassified sequences</taxon>
        <taxon>metagenomes</taxon>
        <taxon>ecological metagenomes</taxon>
    </lineage>
</organism>
<evidence type="ECO:0000259" key="5">
    <source>
        <dbReference type="Pfam" id="PF12890"/>
    </source>
</evidence>
<proteinExistence type="predicted"/>
<dbReference type="InterPro" id="IPR002195">
    <property type="entry name" value="Dihydroorotase_CS"/>
</dbReference>
<evidence type="ECO:0000256" key="4">
    <source>
        <dbReference type="ARBA" id="ARBA00022975"/>
    </source>
</evidence>
<evidence type="ECO:0000256" key="1">
    <source>
        <dbReference type="ARBA" id="ARBA00001947"/>
    </source>
</evidence>
<dbReference type="PANTHER" id="PTHR43668:SF2">
    <property type="entry name" value="ALLANTOINASE"/>
    <property type="match status" value="1"/>
</dbReference>
<dbReference type="NCBIfam" id="TIGR00857">
    <property type="entry name" value="pyrC_multi"/>
    <property type="match status" value="1"/>
</dbReference>
<dbReference type="InterPro" id="IPR050138">
    <property type="entry name" value="DHOase/Allantoinase_Hydrolase"/>
</dbReference>
<dbReference type="SUPFAM" id="SSF51556">
    <property type="entry name" value="Metallo-dependent hydrolases"/>
    <property type="match status" value="1"/>
</dbReference>
<dbReference type="InterPro" id="IPR004722">
    <property type="entry name" value="DHOase"/>
</dbReference>
<dbReference type="AlphaFoldDB" id="A0A381QG66"/>
<dbReference type="PANTHER" id="PTHR43668">
    <property type="entry name" value="ALLANTOINASE"/>
    <property type="match status" value="1"/>
</dbReference>
<dbReference type="InterPro" id="IPR032466">
    <property type="entry name" value="Metal_Hydrolase"/>
</dbReference>
<keyword evidence="2" id="KW-0479">Metal-binding</keyword>
<dbReference type="GO" id="GO:0004151">
    <property type="term" value="F:dihydroorotase activity"/>
    <property type="evidence" value="ECO:0007669"/>
    <property type="project" value="InterPro"/>
</dbReference>
<dbReference type="Gene3D" id="3.20.20.140">
    <property type="entry name" value="Metal-dependent hydrolases"/>
    <property type="match status" value="1"/>
</dbReference>
<dbReference type="EMBL" id="UINC01001349">
    <property type="protein sequence ID" value="SUZ78311.1"/>
    <property type="molecule type" value="Genomic_DNA"/>
</dbReference>
<reference evidence="6" key="1">
    <citation type="submission" date="2018-05" db="EMBL/GenBank/DDBJ databases">
        <authorList>
            <person name="Lanie J.A."/>
            <person name="Ng W.-L."/>
            <person name="Kazmierczak K.M."/>
            <person name="Andrzejewski T.M."/>
            <person name="Davidsen T.M."/>
            <person name="Wayne K.J."/>
            <person name="Tettelin H."/>
            <person name="Glass J.I."/>
            <person name="Rusch D."/>
            <person name="Podicherti R."/>
            <person name="Tsui H.-C.T."/>
            <person name="Winkler M.E."/>
        </authorList>
    </citation>
    <scope>NUCLEOTIDE SEQUENCE</scope>
</reference>
<dbReference type="PROSITE" id="PS00483">
    <property type="entry name" value="DIHYDROOROTASE_2"/>
    <property type="match status" value="1"/>
</dbReference>
<keyword evidence="4" id="KW-0665">Pyrimidine biosynthesis</keyword>
<dbReference type="Gene3D" id="2.30.40.10">
    <property type="entry name" value="Urease, subunit C, domain 1"/>
    <property type="match status" value="1"/>
</dbReference>
<comment type="cofactor">
    <cofactor evidence="1">
        <name>Zn(2+)</name>
        <dbReference type="ChEBI" id="CHEBI:29105"/>
    </cofactor>
</comment>
<keyword evidence="3" id="KW-0378">Hydrolase</keyword>
<dbReference type="GO" id="GO:0006221">
    <property type="term" value="P:pyrimidine nucleotide biosynthetic process"/>
    <property type="evidence" value="ECO:0007669"/>
    <property type="project" value="UniProtKB-KW"/>
</dbReference>
<protein>
    <recommendedName>
        <fullName evidence="5">Dihydroorotase catalytic domain-containing protein</fullName>
    </recommendedName>
</protein>
<accession>A0A381QG66</accession>
<evidence type="ECO:0000256" key="3">
    <source>
        <dbReference type="ARBA" id="ARBA00022801"/>
    </source>
</evidence>
<evidence type="ECO:0000256" key="2">
    <source>
        <dbReference type="ARBA" id="ARBA00022723"/>
    </source>
</evidence>
<evidence type="ECO:0000313" key="6">
    <source>
        <dbReference type="EMBL" id="SUZ78311.1"/>
    </source>
</evidence>
<dbReference type="InterPro" id="IPR011059">
    <property type="entry name" value="Metal-dep_hydrolase_composite"/>
</dbReference>
<dbReference type="Pfam" id="PF12890">
    <property type="entry name" value="DHOase"/>
    <property type="match status" value="1"/>
</dbReference>
<dbReference type="CDD" id="cd01317">
    <property type="entry name" value="DHOase_IIa"/>
    <property type="match status" value="1"/>
</dbReference>
<dbReference type="GO" id="GO:0006145">
    <property type="term" value="P:purine nucleobase catabolic process"/>
    <property type="evidence" value="ECO:0007669"/>
    <property type="project" value="TreeGrafter"/>
</dbReference>
<feature type="domain" description="Dihydroorotase catalytic" evidence="5">
    <location>
        <begin position="2"/>
        <end position="153"/>
    </location>
</feature>
<sequence length="342" mass="37605">MAGGFTRVCVMPNTHPPLDTPESINFIREKAQECPIHIHPIGAVTKSQGGNDITEMGLMHREGAVAFSDDGIPIQDGAMMRIALEYSTLMNVPVINHAEDECLRAEGVMNEGIVSNHLGLPGNPDFAESTMVHRDLELAKFTGARLHVPHVSSAKAVQHIRGMKRINEKVTAEVTPHHLYFNDEALRSFDTNLKVAPPIRTEQDRKALLEAVKDGTIDCIATDHAPHTIEDKETTFDLASFGMIGLESCFGAVCKVLVVNERAIALEDLIRLLTVKPRNIMGFEADLFQVGIPAEIAILDPTKDWVFDSTHVQSRSVNSPYYGETLTGRVEMTISRGYIASN</sequence>
<dbReference type="InterPro" id="IPR024403">
    <property type="entry name" value="DHOase_cat"/>
</dbReference>